<dbReference type="InterPro" id="IPR013968">
    <property type="entry name" value="PKS_KR"/>
</dbReference>
<dbReference type="InterPro" id="IPR050091">
    <property type="entry name" value="PKS_NRPS_Biosynth_Enz"/>
</dbReference>
<sequence>MNPQQAPDYEALLQALHARQQFPDSVIHLWTIAPYTQIALDVEIFERSQVRGFYSLLFLTQALGKQNLGDRLQLTVVSNHLHGVTAEEIVSPEKATVLAAVKVIGQEYPNINCRSIDVMISDAEKLVERLLGESIPSQAEDLVSRISRRRSEALDAKAQRALKVDVSDDVAIAYGKGQRWVQAFESVKLPKTNTSALLRTGGVYLITGGLGNIGLVLAEYLAKSVKAKLILTGRAVFPTKDEWEKWLATHDEDDEISGKIRKVQRLETLGARVMVAAADVADIQQMQAVIAQAESQFGRLNGVIHAAGVLGESSFNTIEKIEKIHCDRQFQSKVYGLLVLEKILQEKQLDFCLLMSSLSSVLGGLGSVAYAAANLFMDAFIHQQKRNNSIPWIGVNWDIWQFKNNKNIFTSASLAEFAIAPEEGMDALQRILSQDEFEQVVVSTGDLQSRIDRSIQVKLREPDIPQQDSLSSAYSRPNLPNCYVAPRDRLEQIIANLWQQLFGIEQVGIHDNFFDLGGESINGMTFINQFQKQLGQIVHISAIFEAPTVNEFAAYLQKKYPEALAKMLKLETVLVGDREEGEL</sequence>
<dbReference type="Gene3D" id="1.10.1200.10">
    <property type="entry name" value="ACP-like"/>
    <property type="match status" value="1"/>
</dbReference>
<dbReference type="Proteomes" id="UP000010384">
    <property type="component" value="Chromosome"/>
</dbReference>
<dbReference type="SUPFAM" id="SSF47336">
    <property type="entry name" value="ACP-like"/>
    <property type="match status" value="1"/>
</dbReference>
<dbReference type="STRING" id="251229.Chro_3673"/>
<reference evidence="5 6" key="1">
    <citation type="submission" date="2012-06" db="EMBL/GenBank/DDBJ databases">
        <title>Finished chromosome of genome of Chroococcidiopsis thermalis PCC 7203.</title>
        <authorList>
            <consortium name="US DOE Joint Genome Institute"/>
            <person name="Gugger M."/>
            <person name="Coursin T."/>
            <person name="Rippka R."/>
            <person name="Tandeau De Marsac N."/>
            <person name="Huntemann M."/>
            <person name="Wei C.-L."/>
            <person name="Han J."/>
            <person name="Detter J.C."/>
            <person name="Han C."/>
            <person name="Tapia R."/>
            <person name="Davenport K."/>
            <person name="Daligault H."/>
            <person name="Erkkila T."/>
            <person name="Gu W."/>
            <person name="Munk A.C.C."/>
            <person name="Teshima H."/>
            <person name="Xu Y."/>
            <person name="Chain P."/>
            <person name="Chen A."/>
            <person name="Krypides N."/>
            <person name="Mavromatis K."/>
            <person name="Markowitz V."/>
            <person name="Szeto E."/>
            <person name="Ivanova N."/>
            <person name="Mikhailova N."/>
            <person name="Ovchinnikova G."/>
            <person name="Pagani I."/>
            <person name="Pati A."/>
            <person name="Goodwin L."/>
            <person name="Peters L."/>
            <person name="Pitluck S."/>
            <person name="Woyke T."/>
            <person name="Kerfeld C."/>
        </authorList>
    </citation>
    <scope>NUCLEOTIDE SEQUENCE [LARGE SCALE GENOMIC DNA]</scope>
    <source>
        <strain evidence="5 6">PCC 7203</strain>
    </source>
</reference>
<dbReference type="InterPro" id="IPR036291">
    <property type="entry name" value="NAD(P)-bd_dom_sf"/>
</dbReference>
<keyword evidence="2" id="KW-0596">Phosphopantetheine</keyword>
<dbReference type="Pfam" id="PF00550">
    <property type="entry name" value="PP-binding"/>
    <property type="match status" value="1"/>
</dbReference>
<dbReference type="InterPro" id="IPR020806">
    <property type="entry name" value="PKS_PP-bd"/>
</dbReference>
<dbReference type="InParanoid" id="K9U2R0"/>
<dbReference type="SMART" id="SM00823">
    <property type="entry name" value="PKS_PP"/>
    <property type="match status" value="1"/>
</dbReference>
<gene>
    <name evidence="5" type="ORF">Chro_3673</name>
</gene>
<evidence type="ECO:0000256" key="3">
    <source>
        <dbReference type="ARBA" id="ARBA00022553"/>
    </source>
</evidence>
<dbReference type="InterPro" id="IPR057326">
    <property type="entry name" value="KR_dom"/>
</dbReference>
<dbReference type="eggNOG" id="COG1028">
    <property type="taxonomic scope" value="Bacteria"/>
</dbReference>
<dbReference type="GO" id="GO:0006633">
    <property type="term" value="P:fatty acid biosynthetic process"/>
    <property type="evidence" value="ECO:0007669"/>
    <property type="project" value="TreeGrafter"/>
</dbReference>
<dbReference type="FunFam" id="1.10.1200.10:FF:000005">
    <property type="entry name" value="Nonribosomal peptide synthetase 1"/>
    <property type="match status" value="1"/>
</dbReference>
<protein>
    <submittedName>
        <fullName evidence="5">KR domain protein</fullName>
    </submittedName>
</protein>
<dbReference type="GO" id="GO:0004312">
    <property type="term" value="F:fatty acid synthase activity"/>
    <property type="evidence" value="ECO:0007669"/>
    <property type="project" value="TreeGrafter"/>
</dbReference>
<evidence type="ECO:0000256" key="2">
    <source>
        <dbReference type="ARBA" id="ARBA00022450"/>
    </source>
</evidence>
<keyword evidence="3" id="KW-0597">Phosphoprotein</keyword>
<dbReference type="GO" id="GO:0031177">
    <property type="term" value="F:phosphopantetheine binding"/>
    <property type="evidence" value="ECO:0007669"/>
    <property type="project" value="InterPro"/>
</dbReference>
<keyword evidence="6" id="KW-1185">Reference proteome</keyword>
<dbReference type="KEGG" id="cthe:Chro_3673"/>
<dbReference type="Pfam" id="PF08659">
    <property type="entry name" value="KR"/>
    <property type="match status" value="1"/>
</dbReference>
<feature type="domain" description="Carrier" evidence="4">
    <location>
        <begin position="485"/>
        <end position="560"/>
    </location>
</feature>
<evidence type="ECO:0000259" key="4">
    <source>
        <dbReference type="PROSITE" id="PS50075"/>
    </source>
</evidence>
<evidence type="ECO:0000313" key="5">
    <source>
        <dbReference type="EMBL" id="AFY89115.1"/>
    </source>
</evidence>
<dbReference type="eggNOG" id="COG1020">
    <property type="taxonomic scope" value="Bacteria"/>
</dbReference>
<dbReference type="PANTHER" id="PTHR43775:SF37">
    <property type="entry name" value="SI:DKEY-61P9.11"/>
    <property type="match status" value="1"/>
</dbReference>
<dbReference type="SUPFAM" id="SSF51735">
    <property type="entry name" value="NAD(P)-binding Rossmann-fold domains"/>
    <property type="match status" value="2"/>
</dbReference>
<dbReference type="Gene3D" id="3.40.50.720">
    <property type="entry name" value="NAD(P)-binding Rossmann-like Domain"/>
    <property type="match status" value="1"/>
</dbReference>
<proteinExistence type="predicted"/>
<dbReference type="InterPro" id="IPR049490">
    <property type="entry name" value="C883_1060-like_KR_N"/>
</dbReference>
<dbReference type="PROSITE" id="PS50075">
    <property type="entry name" value="CARRIER"/>
    <property type="match status" value="1"/>
</dbReference>
<dbReference type="HOGENOM" id="CLU_467485_0_0_3"/>
<comment type="cofactor">
    <cofactor evidence="1">
        <name>pantetheine 4'-phosphate</name>
        <dbReference type="ChEBI" id="CHEBI:47942"/>
    </cofactor>
</comment>
<dbReference type="PATRIC" id="fig|251229.3.peg.4284"/>
<dbReference type="CDD" id="cd08953">
    <property type="entry name" value="KR_2_SDR_x"/>
    <property type="match status" value="1"/>
</dbReference>
<evidence type="ECO:0000313" key="6">
    <source>
        <dbReference type="Proteomes" id="UP000010384"/>
    </source>
</evidence>
<dbReference type="EMBL" id="CP003597">
    <property type="protein sequence ID" value="AFY89115.1"/>
    <property type="molecule type" value="Genomic_DNA"/>
</dbReference>
<dbReference type="OrthoDB" id="9765680at2"/>
<name>K9U2R0_CHRTP</name>
<dbReference type="PANTHER" id="PTHR43775">
    <property type="entry name" value="FATTY ACID SYNTHASE"/>
    <property type="match status" value="1"/>
</dbReference>
<evidence type="ECO:0000256" key="1">
    <source>
        <dbReference type="ARBA" id="ARBA00001957"/>
    </source>
</evidence>
<organism evidence="5 6">
    <name type="scientific">Chroococcidiopsis thermalis (strain PCC 7203)</name>
    <dbReference type="NCBI Taxonomy" id="251229"/>
    <lineage>
        <taxon>Bacteria</taxon>
        <taxon>Bacillati</taxon>
        <taxon>Cyanobacteriota</taxon>
        <taxon>Cyanophyceae</taxon>
        <taxon>Chroococcidiopsidales</taxon>
        <taxon>Chroococcidiopsidaceae</taxon>
        <taxon>Chroococcidiopsis</taxon>
    </lineage>
</organism>
<dbReference type="InterPro" id="IPR036736">
    <property type="entry name" value="ACP-like_sf"/>
</dbReference>
<dbReference type="SMART" id="SM00822">
    <property type="entry name" value="PKS_KR"/>
    <property type="match status" value="1"/>
</dbReference>
<dbReference type="Pfam" id="PF21394">
    <property type="entry name" value="Beta-ketacyl_N"/>
    <property type="match status" value="1"/>
</dbReference>
<dbReference type="AlphaFoldDB" id="K9U2R0"/>
<accession>K9U2R0</accession>
<dbReference type="InterPro" id="IPR009081">
    <property type="entry name" value="PP-bd_ACP"/>
</dbReference>